<keyword evidence="4" id="KW-1185">Reference proteome</keyword>
<sequence>MRTVTGLLLLVICLRGMNMQDNITNGTDSSTTVNASESSTTESSSELTVSMCHFINHSDDLAMQTNSDTTISPTTQVPAQSKCILHTSIYVSVYYRCIPFDWIYLIIY</sequence>
<protein>
    <submittedName>
        <fullName evidence="3">Uncharacterized protein</fullName>
    </submittedName>
</protein>
<evidence type="ECO:0000313" key="3">
    <source>
        <dbReference type="EMBL" id="THD18549.1"/>
    </source>
</evidence>
<evidence type="ECO:0000313" key="4">
    <source>
        <dbReference type="Proteomes" id="UP000230066"/>
    </source>
</evidence>
<feature type="signal peptide" evidence="2">
    <location>
        <begin position="1"/>
        <end position="19"/>
    </location>
</feature>
<organism evidence="3 4">
    <name type="scientific">Fasciola hepatica</name>
    <name type="common">Liver fluke</name>
    <dbReference type="NCBI Taxonomy" id="6192"/>
    <lineage>
        <taxon>Eukaryota</taxon>
        <taxon>Metazoa</taxon>
        <taxon>Spiralia</taxon>
        <taxon>Lophotrochozoa</taxon>
        <taxon>Platyhelminthes</taxon>
        <taxon>Trematoda</taxon>
        <taxon>Digenea</taxon>
        <taxon>Plagiorchiida</taxon>
        <taxon>Echinostomata</taxon>
        <taxon>Echinostomatoidea</taxon>
        <taxon>Fasciolidae</taxon>
        <taxon>Fasciola</taxon>
    </lineage>
</organism>
<evidence type="ECO:0000256" key="2">
    <source>
        <dbReference type="SAM" id="SignalP"/>
    </source>
</evidence>
<gene>
    <name evidence="3" type="ORF">D915_010835</name>
</gene>
<evidence type="ECO:0000256" key="1">
    <source>
        <dbReference type="SAM" id="MobiDB-lite"/>
    </source>
</evidence>
<comment type="caution">
    <text evidence="3">The sequence shown here is derived from an EMBL/GenBank/DDBJ whole genome shotgun (WGS) entry which is preliminary data.</text>
</comment>
<dbReference type="EMBL" id="JXXN02010197">
    <property type="protein sequence ID" value="THD18549.1"/>
    <property type="molecule type" value="Genomic_DNA"/>
</dbReference>
<feature type="region of interest" description="Disordered" evidence="1">
    <location>
        <begin position="25"/>
        <end position="44"/>
    </location>
</feature>
<feature type="compositionally biased region" description="Low complexity" evidence="1">
    <location>
        <begin position="29"/>
        <end position="44"/>
    </location>
</feature>
<keyword evidence="2" id="KW-0732">Signal</keyword>
<feature type="chain" id="PRO_5020023693" evidence="2">
    <location>
        <begin position="20"/>
        <end position="108"/>
    </location>
</feature>
<accession>A0A4E0QV79</accession>
<name>A0A4E0QV79_FASHE</name>
<dbReference type="Proteomes" id="UP000230066">
    <property type="component" value="Unassembled WGS sequence"/>
</dbReference>
<reference evidence="3" key="1">
    <citation type="submission" date="2019-03" db="EMBL/GenBank/DDBJ databases">
        <title>Improved annotation for the trematode Fasciola hepatica.</title>
        <authorList>
            <person name="Choi Y.-J."/>
            <person name="Martin J."/>
            <person name="Mitreva M."/>
        </authorList>
    </citation>
    <scope>NUCLEOTIDE SEQUENCE [LARGE SCALE GENOMIC DNA]</scope>
</reference>
<dbReference type="AlphaFoldDB" id="A0A4E0QV79"/>
<proteinExistence type="predicted"/>